<name>A0AAI8FE04_MESHY</name>
<dbReference type="PANTHER" id="PTHR43381:SF5">
    <property type="entry name" value="TR-TYPE G DOMAIN-CONTAINING PROTEIN"/>
    <property type="match status" value="1"/>
</dbReference>
<accession>A0AAI8FE04</accession>
<dbReference type="Pfam" id="PF22042">
    <property type="entry name" value="EF-G_D2"/>
    <property type="match status" value="1"/>
</dbReference>
<comment type="subcellular location">
    <subcellularLocation>
        <location evidence="8">Cytoplasm</location>
    </subcellularLocation>
</comment>
<feature type="binding site" evidence="8">
    <location>
        <begin position="166"/>
        <end position="170"/>
    </location>
    <ligand>
        <name>GTP</name>
        <dbReference type="ChEBI" id="CHEBI:37565"/>
    </ligand>
</feature>
<dbReference type="CDD" id="cd03692">
    <property type="entry name" value="mtIF2_IVc"/>
    <property type="match status" value="1"/>
</dbReference>
<dbReference type="Gene3D" id="2.40.30.10">
    <property type="entry name" value="Translation factors"/>
    <property type="match status" value="2"/>
</dbReference>
<evidence type="ECO:0000313" key="12">
    <source>
        <dbReference type="Proteomes" id="UP000009399"/>
    </source>
</evidence>
<comment type="function">
    <text evidence="7 8 9">One of the essential components for the initiation of protein synthesis. Protects formylmethionyl-tRNA from spontaneous hydrolysis and promotes its binding to the 30S ribosomal subunits. Also involved in the hydrolysis of GTP during the formation of the 70S ribosomal complex.</text>
</comment>
<feature type="binding site" evidence="8">
    <location>
        <begin position="120"/>
        <end position="127"/>
    </location>
    <ligand>
        <name>GTP</name>
        <dbReference type="ChEBI" id="CHEBI:37565"/>
    </ligand>
</feature>
<evidence type="ECO:0000313" key="11">
    <source>
        <dbReference type="EMBL" id="AFX74466.1"/>
    </source>
</evidence>
<dbReference type="HAMAP" id="MF_00100_B">
    <property type="entry name" value="IF_2_B"/>
    <property type="match status" value="1"/>
</dbReference>
<dbReference type="Proteomes" id="UP000009399">
    <property type="component" value="Chromosome"/>
</dbReference>
<dbReference type="KEGG" id="mhs:MOS_554"/>
<dbReference type="InterPro" id="IPR023115">
    <property type="entry name" value="TIF_IF2_dom3"/>
</dbReference>
<proteinExistence type="inferred from homology"/>
<dbReference type="InterPro" id="IPR006847">
    <property type="entry name" value="IF2_N"/>
</dbReference>
<feature type="domain" description="Tr-type G" evidence="10">
    <location>
        <begin position="111"/>
        <end position="278"/>
    </location>
</feature>
<keyword evidence="6 8" id="KW-0342">GTP-binding</keyword>
<evidence type="ECO:0000256" key="3">
    <source>
        <dbReference type="ARBA" id="ARBA00022540"/>
    </source>
</evidence>
<sequence length="604" mass="67575">MAKKEKRKSNINEIKSQLNNVKVEVQSGVFTFTGAMLISEFAQKINKPATEIITYFFKQGKMYNLNHIINEEQIAEVCLEYGLDFQKEKEINASNFMDEVSIVDNEQELQSRPPIITIMGHVDHGKTTLLDYIRKSNVASSEFGGITQHTGAYQVKYNKKLINFIDTPGHEAFTQMRARGAKVTDIVILVVAADDGVMPQTKEAVHHAQAADVPIIVFVNKMDKPNKDVDRIKNELVNLNVIPEEWGGKNIFVYGSGKTGLGINNLFEAILLQSEILDLKANKNRFPIGTVIEAKLHYGKGTVATLIVQNGTLKLRDFIVAGSQYGKIRTLEDTNGHAIEQALPGTPVIITGLNYVPQAGDKFFGFPEEKFAKQLAEERKFMQKQSKLIQKNSISKNENKDKIINLIIKADVQGIAEAIQTVVEKMSNKEIHINVLHSAVGLISKSDILLAQTSNAKIFAFNIQVPNQIKQEAKQAGIQISEHTIIYKIIEELKAQIKGLRTIEYEEVETGTAEIIKIFWYSKVGNIAGCSMKTGKMLAHSKVALYRNNKLIHKGKIESLQRDKNDVKEVVAGNEFGTHIIKFNDIQLGDIIKAYQDVEIVEKE</sequence>
<dbReference type="Gene3D" id="3.40.50.300">
    <property type="entry name" value="P-loop containing nucleotide triphosphate hydrolases"/>
    <property type="match status" value="1"/>
</dbReference>
<dbReference type="InterPro" id="IPR044145">
    <property type="entry name" value="IF2_II"/>
</dbReference>
<protein>
    <recommendedName>
        <fullName evidence="2 8">Translation initiation factor IF-2</fullName>
    </recommendedName>
</protein>
<dbReference type="GO" id="GO:0003743">
    <property type="term" value="F:translation initiation factor activity"/>
    <property type="evidence" value="ECO:0007669"/>
    <property type="project" value="UniProtKB-UniRule"/>
</dbReference>
<dbReference type="FunFam" id="2.40.30.10:FF:000054">
    <property type="entry name" value="Translation initiation factor IF-2"/>
    <property type="match status" value="1"/>
</dbReference>
<dbReference type="GO" id="GO:0005525">
    <property type="term" value="F:GTP binding"/>
    <property type="evidence" value="ECO:0007669"/>
    <property type="project" value="UniProtKB-KW"/>
</dbReference>
<dbReference type="FunFam" id="3.40.50.300:FF:000019">
    <property type="entry name" value="Translation initiation factor IF-2"/>
    <property type="match status" value="1"/>
</dbReference>
<evidence type="ECO:0000256" key="1">
    <source>
        <dbReference type="ARBA" id="ARBA00007733"/>
    </source>
</evidence>
<dbReference type="GO" id="GO:0003924">
    <property type="term" value="F:GTPase activity"/>
    <property type="evidence" value="ECO:0007669"/>
    <property type="project" value="UniProtKB-UniRule"/>
</dbReference>
<feature type="region of interest" description="G-domain" evidence="8">
    <location>
        <begin position="114"/>
        <end position="262"/>
    </location>
</feature>
<organism evidence="11 12">
    <name type="scientific">Mesomycoplasma hyorhinis SK76</name>
    <dbReference type="NCBI Taxonomy" id="1118964"/>
    <lineage>
        <taxon>Bacteria</taxon>
        <taxon>Bacillati</taxon>
        <taxon>Mycoplasmatota</taxon>
        <taxon>Mycoplasmoidales</taxon>
        <taxon>Metamycoplasmataceae</taxon>
        <taxon>Mesomycoplasma</taxon>
    </lineage>
</organism>
<dbReference type="NCBIfam" id="TIGR00231">
    <property type="entry name" value="small_GTP"/>
    <property type="match status" value="1"/>
</dbReference>
<gene>
    <name evidence="8" type="primary">infB</name>
    <name evidence="11" type="ORF">MOS_554</name>
</gene>
<dbReference type="CDD" id="cd03702">
    <property type="entry name" value="IF2_mtIF2_II"/>
    <property type="match status" value="1"/>
</dbReference>
<dbReference type="FunFam" id="3.40.50.10050:FF:000001">
    <property type="entry name" value="Translation initiation factor IF-2"/>
    <property type="match status" value="1"/>
</dbReference>
<dbReference type="EMBL" id="CP003914">
    <property type="protein sequence ID" value="AFX74466.1"/>
    <property type="molecule type" value="Genomic_DNA"/>
</dbReference>
<feature type="binding site" evidence="8">
    <location>
        <begin position="220"/>
        <end position="223"/>
    </location>
    <ligand>
        <name>GTP</name>
        <dbReference type="ChEBI" id="CHEBI:37565"/>
    </ligand>
</feature>
<dbReference type="InterPro" id="IPR027417">
    <property type="entry name" value="P-loop_NTPase"/>
</dbReference>
<dbReference type="PRINTS" id="PR00315">
    <property type="entry name" value="ELONGATNFCT"/>
</dbReference>
<comment type="similarity">
    <text evidence="1 8 9">Belongs to the TRAFAC class translation factor GTPase superfamily. Classic translation factor GTPase family. IF-2 subfamily.</text>
</comment>
<dbReference type="PANTHER" id="PTHR43381">
    <property type="entry name" value="TRANSLATION INITIATION FACTOR IF-2-RELATED"/>
    <property type="match status" value="1"/>
</dbReference>
<evidence type="ECO:0000259" key="10">
    <source>
        <dbReference type="PROSITE" id="PS51722"/>
    </source>
</evidence>
<dbReference type="FunFam" id="2.40.30.10:FF:000008">
    <property type="entry name" value="Translation initiation factor IF-2"/>
    <property type="match status" value="1"/>
</dbReference>
<dbReference type="InterPro" id="IPR005225">
    <property type="entry name" value="Small_GTP-bd"/>
</dbReference>
<dbReference type="NCBIfam" id="TIGR00487">
    <property type="entry name" value="IF-2"/>
    <property type="match status" value="1"/>
</dbReference>
<dbReference type="InterPro" id="IPR000795">
    <property type="entry name" value="T_Tr_GTP-bd_dom"/>
</dbReference>
<reference evidence="11 12" key="1">
    <citation type="journal article" date="2013" name="Genome Announc.">
        <title>Complete Genome Sequence of Mycoplasma hyorhinis Strain SK76.</title>
        <authorList>
            <person name="Goodison S."/>
            <person name="Urquidi V."/>
            <person name="Kumar D."/>
            <person name="Reyes L."/>
            <person name="Rosser C.J."/>
        </authorList>
    </citation>
    <scope>NUCLEOTIDE SEQUENCE [LARGE SCALE GENOMIC DNA]</scope>
    <source>
        <strain evidence="11 12">SK76</strain>
    </source>
</reference>
<dbReference type="InterPro" id="IPR053905">
    <property type="entry name" value="EF-G-like_DII"/>
</dbReference>
<dbReference type="Pfam" id="PF04760">
    <property type="entry name" value="IF2_N"/>
    <property type="match status" value="1"/>
</dbReference>
<keyword evidence="8" id="KW-0963">Cytoplasm</keyword>
<dbReference type="Pfam" id="PF00009">
    <property type="entry name" value="GTP_EFTU"/>
    <property type="match status" value="1"/>
</dbReference>
<dbReference type="PROSITE" id="PS51722">
    <property type="entry name" value="G_TR_2"/>
    <property type="match status" value="1"/>
</dbReference>
<evidence type="ECO:0000256" key="6">
    <source>
        <dbReference type="ARBA" id="ARBA00023134"/>
    </source>
</evidence>
<dbReference type="SUPFAM" id="SSF52540">
    <property type="entry name" value="P-loop containing nucleoside triphosphate hydrolases"/>
    <property type="match status" value="1"/>
</dbReference>
<dbReference type="InterPro" id="IPR000178">
    <property type="entry name" value="TF_IF2_bacterial-like"/>
</dbReference>
<evidence type="ECO:0000256" key="9">
    <source>
        <dbReference type="RuleBase" id="RU000644"/>
    </source>
</evidence>
<dbReference type="GO" id="GO:0005829">
    <property type="term" value="C:cytosol"/>
    <property type="evidence" value="ECO:0007669"/>
    <property type="project" value="TreeGrafter"/>
</dbReference>
<evidence type="ECO:0000256" key="4">
    <source>
        <dbReference type="ARBA" id="ARBA00022741"/>
    </source>
</evidence>
<evidence type="ECO:0000256" key="8">
    <source>
        <dbReference type="HAMAP-Rule" id="MF_00100"/>
    </source>
</evidence>
<dbReference type="Pfam" id="PF11987">
    <property type="entry name" value="IF-2"/>
    <property type="match status" value="1"/>
</dbReference>
<dbReference type="InterPro" id="IPR036925">
    <property type="entry name" value="TIF_IF2_dom3_sf"/>
</dbReference>
<dbReference type="InterPro" id="IPR009000">
    <property type="entry name" value="Transl_B-barrel_sf"/>
</dbReference>
<keyword evidence="5 8" id="KW-0648">Protein biosynthesis</keyword>
<keyword evidence="3 8" id="KW-0396">Initiation factor</keyword>
<dbReference type="CDD" id="cd01887">
    <property type="entry name" value="IF2_eIF5B"/>
    <property type="match status" value="1"/>
</dbReference>
<dbReference type="SUPFAM" id="SSF50447">
    <property type="entry name" value="Translation proteins"/>
    <property type="match status" value="2"/>
</dbReference>
<dbReference type="RefSeq" id="WP_015084223.1">
    <property type="nucleotide sequence ID" value="NC_019552.1"/>
</dbReference>
<dbReference type="SUPFAM" id="SSF52156">
    <property type="entry name" value="Initiation factor IF2/eIF5b, domain 3"/>
    <property type="match status" value="1"/>
</dbReference>
<evidence type="ECO:0000256" key="2">
    <source>
        <dbReference type="ARBA" id="ARBA00020675"/>
    </source>
</evidence>
<evidence type="ECO:0000256" key="5">
    <source>
        <dbReference type="ARBA" id="ARBA00022917"/>
    </source>
</evidence>
<keyword evidence="4 8" id="KW-0547">Nucleotide-binding</keyword>
<evidence type="ECO:0000256" key="7">
    <source>
        <dbReference type="ARBA" id="ARBA00025162"/>
    </source>
</evidence>
<dbReference type="Gene3D" id="3.40.50.10050">
    <property type="entry name" value="Translation initiation factor IF- 2, domain 3"/>
    <property type="match status" value="1"/>
</dbReference>
<dbReference type="AlphaFoldDB" id="A0AAI8FE04"/>
<dbReference type="InterPro" id="IPR015760">
    <property type="entry name" value="TIF_IF2"/>
</dbReference>